<name>A0ABX5Y9Y0_9MICC</name>
<keyword evidence="5" id="KW-1185">Reference proteome</keyword>
<keyword evidence="3" id="KW-0472">Membrane</keyword>
<proteinExistence type="predicted"/>
<feature type="region of interest" description="Disordered" evidence="2">
    <location>
        <begin position="1"/>
        <end position="33"/>
    </location>
</feature>
<feature type="compositionally biased region" description="Basic and acidic residues" evidence="2">
    <location>
        <begin position="207"/>
        <end position="217"/>
    </location>
</feature>
<dbReference type="InterPro" id="IPR001733">
    <property type="entry name" value="Peptidase_S26B"/>
</dbReference>
<dbReference type="EMBL" id="CP042260">
    <property type="protein sequence ID" value="QDY66487.1"/>
    <property type="molecule type" value="Genomic_DNA"/>
</dbReference>
<feature type="transmembrane region" description="Helical" evidence="3">
    <location>
        <begin position="44"/>
        <end position="68"/>
    </location>
</feature>
<organism evidence="4 5">
    <name type="scientific">Glutamicibacter halophytocola</name>
    <dbReference type="NCBI Taxonomy" id="1933880"/>
    <lineage>
        <taxon>Bacteria</taxon>
        <taxon>Bacillati</taxon>
        <taxon>Actinomycetota</taxon>
        <taxon>Actinomycetes</taxon>
        <taxon>Micrococcales</taxon>
        <taxon>Micrococcaceae</taxon>
        <taxon>Glutamicibacter</taxon>
    </lineage>
</organism>
<protein>
    <recommendedName>
        <fullName evidence="1">Signal peptidase I</fullName>
        <ecNumber evidence="1">3.4.21.89</ecNumber>
    </recommendedName>
</protein>
<feature type="compositionally biased region" description="Basic residues" evidence="2">
    <location>
        <begin position="1"/>
        <end position="12"/>
    </location>
</feature>
<keyword evidence="3" id="KW-0812">Transmembrane</keyword>
<evidence type="ECO:0000256" key="1">
    <source>
        <dbReference type="NCBIfam" id="TIGR02228"/>
    </source>
</evidence>
<keyword evidence="4" id="KW-0378">Hydrolase</keyword>
<evidence type="ECO:0000313" key="4">
    <source>
        <dbReference type="EMBL" id="QDY66487.1"/>
    </source>
</evidence>
<feature type="region of interest" description="Disordered" evidence="2">
    <location>
        <begin position="193"/>
        <end position="223"/>
    </location>
</feature>
<dbReference type="Proteomes" id="UP000320717">
    <property type="component" value="Chromosome"/>
</dbReference>
<keyword evidence="3" id="KW-1133">Transmembrane helix</keyword>
<gene>
    <name evidence="4" type="ORF">FQA45_09185</name>
</gene>
<evidence type="ECO:0000313" key="5">
    <source>
        <dbReference type="Proteomes" id="UP000320717"/>
    </source>
</evidence>
<evidence type="ECO:0000256" key="2">
    <source>
        <dbReference type="SAM" id="MobiDB-lite"/>
    </source>
</evidence>
<sequence>MRRMPCRQRPRRWPWPSPRPWGPEMPANRTRSERASSLTPFQKILLNTCAVLGTLCLAMAVLALVFGIKPLVFASGSMSPGIPTGSLGLAVPATVQSVVVGDVVSVVNSGNQRITHRVVEKVPGGLVLKGDANPVPDVQAYQVDQVDRLLVSVPGLGYAVSWLSQPWAYALGGLLCAYLLFIAFRGIDSAKDGAGGTGAPPMRRAKMQQDEGERPRPEPGTGRWPRLAAGLAVVALLAAFAVHGPKAELTQAAFTGTANASSALTAGTVAPATGPLACTESGVLLTTANISWPAQQIPPGARLVLRLHTGPSTYAYTNLAAGATTAAYGPGLNLLGLVTSGGSRSMELKLLVAYTTDGNAVSENGSNIGWVSPVGTAPTRNIVYHPGLLLARYFTCS</sequence>
<dbReference type="NCBIfam" id="TIGR02228">
    <property type="entry name" value="sigpep_I_arch"/>
    <property type="match status" value="1"/>
</dbReference>
<feature type="compositionally biased region" description="Pro residues" evidence="2">
    <location>
        <begin position="13"/>
        <end position="23"/>
    </location>
</feature>
<evidence type="ECO:0000256" key="3">
    <source>
        <dbReference type="SAM" id="Phobius"/>
    </source>
</evidence>
<dbReference type="EC" id="3.4.21.89" evidence="1"/>
<dbReference type="GO" id="GO:0009003">
    <property type="term" value="F:signal peptidase activity"/>
    <property type="evidence" value="ECO:0007669"/>
    <property type="project" value="UniProtKB-EC"/>
</dbReference>
<accession>A0ABX5Y9Y0</accession>
<reference evidence="4 5" key="1">
    <citation type="submission" date="2019-07" db="EMBL/GenBank/DDBJ databases">
        <title>Complete Genome Sequence of drought tolerant Plant Growth-Promoting Rhizobacterium Glutamicibacter halophytocola DR408.</title>
        <authorList>
            <person name="Nishu S.D."/>
            <person name="Lee T.K."/>
        </authorList>
    </citation>
    <scope>NUCLEOTIDE SEQUENCE [LARGE SCALE GENOMIC DNA]</scope>
    <source>
        <strain evidence="4 5">DR408</strain>
    </source>
</reference>
<feature type="transmembrane region" description="Helical" evidence="3">
    <location>
        <begin position="167"/>
        <end position="184"/>
    </location>
</feature>